<feature type="repeat" description="HEAT" evidence="2">
    <location>
        <begin position="341"/>
        <end position="378"/>
    </location>
</feature>
<dbReference type="Pfam" id="PF23579">
    <property type="entry name" value="ARM_TBCD"/>
    <property type="match status" value="1"/>
</dbReference>
<dbReference type="Proteomes" id="UP000814176">
    <property type="component" value="Unassembled WGS sequence"/>
</dbReference>
<evidence type="ECO:0000256" key="2">
    <source>
        <dbReference type="PROSITE-ProRule" id="PRU00103"/>
    </source>
</evidence>
<evidence type="ECO:0000313" key="5">
    <source>
        <dbReference type="EMBL" id="KAH9841553.1"/>
    </source>
</evidence>
<dbReference type="GeneID" id="72007345"/>
<dbReference type="InterPro" id="IPR033162">
    <property type="entry name" value="TBCD"/>
</dbReference>
<proteinExistence type="predicted"/>
<feature type="domain" description="Tubulin-folding cofactor D C-terminal" evidence="3">
    <location>
        <begin position="868"/>
        <end position="1065"/>
    </location>
</feature>
<dbReference type="EMBL" id="JADCUA010000003">
    <property type="protein sequence ID" value="KAH9841553.1"/>
    <property type="molecule type" value="Genomic_DNA"/>
</dbReference>
<evidence type="ECO:0000259" key="3">
    <source>
        <dbReference type="Pfam" id="PF12612"/>
    </source>
</evidence>
<dbReference type="InterPro" id="IPR016024">
    <property type="entry name" value="ARM-type_fold"/>
</dbReference>
<gene>
    <name evidence="5" type="ORF">C8Q71DRAFT_845678</name>
</gene>
<sequence length="1158" mass="128429">MEDDMNDGKLLARFDKYQDFLGRQQSLLSLDLLAKPSEEERSSEWQITKKLRETLDEYQEQAYLLDPFLDSLITPVVDCLKSHVKTFVETKQPPESSERLNWVADHMYHYIKFRGYKTITRFFPHEIADLTIALDYMLLPNSPALVRWNWPLRYVTLLWLSLVCMIPFDLDQFDESDRAGETAEKIESLGKEYLDRAGLEREGAAILLARLYMRKDTSAKMPAFIAWSAEIARGPVEPFRTMGLLQVLCEVTKSGSVEQVKAHAQAMLDVANSVQQNSTLLQNTLIRKLRTKLISRVALRLLPASPLVTRSKGRALAASSDEEGQPTVDMDFDVPDELEGVLEDLLAALQDKDTVVRWSAAKGVARISERLPPDFARQVLDNVVNLFSIHSLAAATIYDIPSIAEGTWHGACLACAEMARRGLVGDDALADLIDWQCKAICFDIRKGAHSVGSNVRDAACYVLWSLARAQKPAVLAPFADNLSRRLVTVALFDREIHIRRAASATFQEFVGRTSLFAHGIDVLRKTDFYSVGIRRNAFLLAAPEVAEHLEYRLSLIDHLLSVTLRHWDPQMRQLGAQSLRAICELDLPSLGPDSAARAARFLQGPDTIDIHGALAVLTELAASYRDSGHDLGRERRKVFAYLVQVPLSAVESPRHELITATACNLIANGISPAEISSDETSVPHWRKVVDIGLKSKSMAVQEAAAGAMTAVSKLVDCSAIVDRLIRDFSSGSPPMQQSLCRVLGALDYAAYPHGILKAIDCLLTCVDRSNPSKIVNVEARRNAFNSMPQILSSVVFKLTNHLSPAVVCLIIDAMLDGLTDYTSDERGDVGSWVRMACVKGLTSFAETLFPAAPNLDNFAEYLPSTKYHNAVGGILKQGVERLDNVRQLSGECFMRLLMLPLPAISEGARWQIHGHVLMKTLFLSGAETVNWNEGDKLFPKAVRLLEVDSYRREVLAGLVLSVSTKTDSTQRPVTASLIGYVHTLPVRATPPSGYDQCSLAQDLVAQASINLNSNNVIIPVLQTFNVLLESDVLEELSDDPTGLRSLRALLSMATRNVARLKNYQRVVMSMRIVVNLLSMQPLRAECVAHLSSFLAHQYPKVRSDTAEHLYLVLQTKDVGCETDEAEEILLNTEWSSTDMLTVEDAARHCVELLAVGDT</sequence>
<feature type="domain" description="Tubulin-folding cofactor D ARM repeats" evidence="4">
    <location>
        <begin position="318"/>
        <end position="520"/>
    </location>
</feature>
<dbReference type="PANTHER" id="PTHR12658:SF0">
    <property type="entry name" value="TUBULIN-SPECIFIC CHAPERONE D"/>
    <property type="match status" value="1"/>
</dbReference>
<comment type="caution">
    <text evidence="5">The sequence shown here is derived from an EMBL/GenBank/DDBJ whole genome shotgun (WGS) entry which is preliminary data.</text>
</comment>
<evidence type="ECO:0000313" key="6">
    <source>
        <dbReference type="Proteomes" id="UP000814176"/>
    </source>
</evidence>
<dbReference type="InterPro" id="IPR022577">
    <property type="entry name" value="TBCD_C"/>
</dbReference>
<dbReference type="InterPro" id="IPR058033">
    <property type="entry name" value="ARM_TBCD_2nd"/>
</dbReference>
<reference evidence="5 6" key="1">
    <citation type="journal article" date="2021" name="Environ. Microbiol.">
        <title>Gene family expansions and transcriptome signatures uncover fungal adaptations to wood decay.</title>
        <authorList>
            <person name="Hage H."/>
            <person name="Miyauchi S."/>
            <person name="Viragh M."/>
            <person name="Drula E."/>
            <person name="Min B."/>
            <person name="Chaduli D."/>
            <person name="Navarro D."/>
            <person name="Favel A."/>
            <person name="Norest M."/>
            <person name="Lesage-Meessen L."/>
            <person name="Balint B."/>
            <person name="Merenyi Z."/>
            <person name="de Eugenio L."/>
            <person name="Morin E."/>
            <person name="Martinez A.T."/>
            <person name="Baldrian P."/>
            <person name="Stursova M."/>
            <person name="Martinez M.J."/>
            <person name="Novotny C."/>
            <person name="Magnuson J.K."/>
            <person name="Spatafora J.W."/>
            <person name="Maurice S."/>
            <person name="Pangilinan J."/>
            <person name="Andreopoulos W."/>
            <person name="LaButti K."/>
            <person name="Hundley H."/>
            <person name="Na H."/>
            <person name="Kuo A."/>
            <person name="Barry K."/>
            <person name="Lipzen A."/>
            <person name="Henrissat B."/>
            <person name="Riley R."/>
            <person name="Ahrendt S."/>
            <person name="Nagy L.G."/>
            <person name="Grigoriev I.V."/>
            <person name="Martin F."/>
            <person name="Rosso M.N."/>
        </authorList>
    </citation>
    <scope>NUCLEOTIDE SEQUENCE [LARGE SCALE GENOMIC DNA]</scope>
    <source>
        <strain evidence="5 6">CIRM-BRFM 1785</strain>
    </source>
</reference>
<name>A0ABQ8KRW9_9APHY</name>
<dbReference type="PANTHER" id="PTHR12658">
    <property type="entry name" value="BETA-TUBULIN COFACTOR D"/>
    <property type="match status" value="1"/>
</dbReference>
<accession>A0ABQ8KRW9</accession>
<dbReference type="SUPFAM" id="SSF48371">
    <property type="entry name" value="ARM repeat"/>
    <property type="match status" value="1"/>
</dbReference>
<keyword evidence="1" id="KW-0143">Chaperone</keyword>
<dbReference type="Pfam" id="PF25767">
    <property type="entry name" value="ARM_TBCD_2nd"/>
    <property type="match status" value="1"/>
</dbReference>
<evidence type="ECO:0000259" key="4">
    <source>
        <dbReference type="Pfam" id="PF25767"/>
    </source>
</evidence>
<organism evidence="5 6">
    <name type="scientific">Rhodofomes roseus</name>
    <dbReference type="NCBI Taxonomy" id="34475"/>
    <lineage>
        <taxon>Eukaryota</taxon>
        <taxon>Fungi</taxon>
        <taxon>Dikarya</taxon>
        <taxon>Basidiomycota</taxon>
        <taxon>Agaricomycotina</taxon>
        <taxon>Agaricomycetes</taxon>
        <taxon>Polyporales</taxon>
        <taxon>Rhodofomes</taxon>
    </lineage>
</organism>
<evidence type="ECO:0000256" key="1">
    <source>
        <dbReference type="ARBA" id="ARBA00023186"/>
    </source>
</evidence>
<keyword evidence="6" id="KW-1185">Reference proteome</keyword>
<dbReference type="PROSITE" id="PS50077">
    <property type="entry name" value="HEAT_REPEAT"/>
    <property type="match status" value="1"/>
</dbReference>
<dbReference type="Gene3D" id="1.25.10.10">
    <property type="entry name" value="Leucine-rich Repeat Variant"/>
    <property type="match status" value="2"/>
</dbReference>
<dbReference type="RefSeq" id="XP_047782852.1">
    <property type="nucleotide sequence ID" value="XM_047926613.1"/>
</dbReference>
<dbReference type="InterPro" id="IPR021133">
    <property type="entry name" value="HEAT_type_2"/>
</dbReference>
<dbReference type="Pfam" id="PF12612">
    <property type="entry name" value="TFCD_C"/>
    <property type="match status" value="1"/>
</dbReference>
<dbReference type="InterPro" id="IPR011989">
    <property type="entry name" value="ARM-like"/>
</dbReference>
<protein>
    <submittedName>
        <fullName evidence="5">TBCD protein</fullName>
    </submittedName>
</protein>